<dbReference type="EMBL" id="AHAT01033955">
    <property type="status" value="NOT_ANNOTATED_CDS"/>
    <property type="molecule type" value="Genomic_DNA"/>
</dbReference>
<feature type="domain" description="LRAT" evidence="6">
    <location>
        <begin position="13"/>
        <end position="129"/>
    </location>
</feature>
<dbReference type="Ensembl" id="ENSLOCT00000001993.1">
    <property type="protein sequence ID" value="ENSLOCP00000001988.1"/>
    <property type="gene ID" value="ENSLOCG00000001723.1"/>
</dbReference>
<dbReference type="GO" id="GO:0004623">
    <property type="term" value="F:phospholipase A2 activity"/>
    <property type="evidence" value="ECO:0000318"/>
    <property type="project" value="GO_Central"/>
</dbReference>
<dbReference type="GeneID" id="102688887"/>
<dbReference type="InterPro" id="IPR007053">
    <property type="entry name" value="LRAT_dom"/>
</dbReference>
<evidence type="ECO:0000256" key="1">
    <source>
        <dbReference type="ARBA" id="ARBA00007824"/>
    </source>
</evidence>
<dbReference type="EMBL" id="AHAT01033953">
    <property type="status" value="NOT_ANNOTATED_CDS"/>
    <property type="molecule type" value="Genomic_DNA"/>
</dbReference>
<dbReference type="STRING" id="7918.ENSLOCP00000001988"/>
<keyword evidence="5" id="KW-0812">Transmembrane</keyword>
<evidence type="ECO:0000256" key="3">
    <source>
        <dbReference type="ARBA" id="ARBA00022801"/>
    </source>
</evidence>
<dbReference type="RefSeq" id="XP_069036605.1">
    <property type="nucleotide sequence ID" value="XM_069180504.1"/>
</dbReference>
<reference evidence="7" key="3">
    <citation type="submission" date="2025-09" db="UniProtKB">
        <authorList>
            <consortium name="Ensembl"/>
        </authorList>
    </citation>
    <scope>IDENTIFICATION</scope>
</reference>
<dbReference type="GO" id="GO:0005737">
    <property type="term" value="C:cytoplasm"/>
    <property type="evidence" value="ECO:0000318"/>
    <property type="project" value="GO_Central"/>
</dbReference>
<dbReference type="FunCoup" id="W5M0T1">
    <property type="interactions" value="63"/>
</dbReference>
<dbReference type="Proteomes" id="UP000018468">
    <property type="component" value="Linkage group LG28"/>
</dbReference>
<evidence type="ECO:0000259" key="6">
    <source>
        <dbReference type="PROSITE" id="PS51934"/>
    </source>
</evidence>
<dbReference type="Gene3D" id="3.90.1720.10">
    <property type="entry name" value="endopeptidase domain like (from Nostoc punctiforme)"/>
    <property type="match status" value="1"/>
</dbReference>
<dbReference type="PROSITE" id="PS51934">
    <property type="entry name" value="LRAT"/>
    <property type="match status" value="1"/>
</dbReference>
<dbReference type="HOGENOM" id="CLU_109418_0_1_1"/>
<keyword evidence="3" id="KW-0378">Hydrolase</keyword>
<proteinExistence type="inferred from homology"/>
<dbReference type="RefSeq" id="XP_015194301.1">
    <property type="nucleotide sequence ID" value="XM_015338815.2"/>
</dbReference>
<organism evidence="7 8">
    <name type="scientific">Lepisosteus oculatus</name>
    <name type="common">Spotted gar</name>
    <dbReference type="NCBI Taxonomy" id="7918"/>
    <lineage>
        <taxon>Eukaryota</taxon>
        <taxon>Metazoa</taxon>
        <taxon>Chordata</taxon>
        <taxon>Craniata</taxon>
        <taxon>Vertebrata</taxon>
        <taxon>Euteleostomi</taxon>
        <taxon>Actinopterygii</taxon>
        <taxon>Neopterygii</taxon>
        <taxon>Holostei</taxon>
        <taxon>Semionotiformes</taxon>
        <taxon>Lepisosteidae</taxon>
        <taxon>Lepisosteus</taxon>
    </lineage>
</organism>
<dbReference type="eggNOG" id="ENOG502S0JN">
    <property type="taxonomic scope" value="Eukaryota"/>
</dbReference>
<dbReference type="RefSeq" id="XP_015194304.1">
    <property type="nucleotide sequence ID" value="XM_015338818.2"/>
</dbReference>
<feature type="transmembrane region" description="Helical" evidence="5">
    <location>
        <begin position="134"/>
        <end position="154"/>
    </location>
</feature>
<dbReference type="RefSeq" id="XP_015194303.1">
    <property type="nucleotide sequence ID" value="XM_015338817.2"/>
</dbReference>
<keyword evidence="4" id="KW-0443">Lipid metabolism</keyword>
<comment type="similarity">
    <text evidence="1">Belongs to the H-rev107 family.</text>
</comment>
<dbReference type="KEGG" id="loc:102688887"/>
<dbReference type="Bgee" id="ENSLOCG00000001723">
    <property type="expression patterns" value="Expressed in intestine and 13 other cell types or tissues"/>
</dbReference>
<evidence type="ECO:0000256" key="4">
    <source>
        <dbReference type="ARBA" id="ARBA00023098"/>
    </source>
</evidence>
<keyword evidence="5" id="KW-0472">Membrane</keyword>
<accession>W5M0T1</accession>
<evidence type="ECO:0000313" key="7">
    <source>
        <dbReference type="Ensembl" id="ENSLOCP00000001988.1"/>
    </source>
</evidence>
<dbReference type="AlphaFoldDB" id="W5M0T1"/>
<evidence type="ECO:0000256" key="5">
    <source>
        <dbReference type="SAM" id="Phobius"/>
    </source>
</evidence>
<keyword evidence="8" id="KW-1185">Reference proteome</keyword>
<protein>
    <submittedName>
        <fullName evidence="7">Retinoic acid receptor responder 3</fullName>
    </submittedName>
</protein>
<evidence type="ECO:0000313" key="8">
    <source>
        <dbReference type="Proteomes" id="UP000018468"/>
    </source>
</evidence>
<keyword evidence="5" id="KW-1133">Transmembrane helix</keyword>
<dbReference type="PANTHER" id="PTHR13943">
    <property type="entry name" value="HRAS-LIKE SUPPRESSOR - RELATED"/>
    <property type="match status" value="1"/>
</dbReference>
<dbReference type="OrthoDB" id="421951at2759"/>
<dbReference type="GO" id="GO:0070292">
    <property type="term" value="P:N-acylphosphatidylethanolamine metabolic process"/>
    <property type="evidence" value="ECO:0000318"/>
    <property type="project" value="GO_Central"/>
</dbReference>
<name>W5M0T1_LEPOC</name>
<dbReference type="InterPro" id="IPR051496">
    <property type="entry name" value="H-rev107_PLA/AT"/>
</dbReference>
<dbReference type="OMA" id="NVITANC"/>
<dbReference type="RefSeq" id="XP_069036606.1">
    <property type="nucleotide sequence ID" value="XM_069180505.1"/>
</dbReference>
<dbReference type="PANTHER" id="PTHR13943:SF31">
    <property type="entry name" value="PHOSPHOLIPASE A AND ACYLTRANSFERASE 3"/>
    <property type="match status" value="1"/>
</dbReference>
<dbReference type="GeneTree" id="ENSGT00940000162660"/>
<evidence type="ECO:0000256" key="2">
    <source>
        <dbReference type="ARBA" id="ARBA00022679"/>
    </source>
</evidence>
<keyword evidence="2" id="KW-0808">Transferase</keyword>
<dbReference type="EMBL" id="AHAT01033954">
    <property type="status" value="NOT_ANNOTATED_CDS"/>
    <property type="molecule type" value="Genomic_DNA"/>
</dbReference>
<dbReference type="RefSeq" id="XP_015194302.1">
    <property type="nucleotide sequence ID" value="XM_015338816.2"/>
</dbReference>
<reference evidence="7" key="2">
    <citation type="submission" date="2025-08" db="UniProtKB">
        <authorList>
            <consortium name="Ensembl"/>
        </authorList>
    </citation>
    <scope>IDENTIFICATION</scope>
</reference>
<sequence length="165" mass="18546">MSAFWDEVKPGDLIEIFRLGYQHWALYVGNGYIVHLAPPSEVAGAGPSSMMSLTCDKAVVKRERLRRVAGDDRFRVNNALDRKRRPRPAYEIVKDAESLVGKWLEYSVVTSNCEHFVNELRYGTAESLQVQDTVTAVVTATVVLGAVGAMVSLFSNRKERNNKKW</sequence>
<dbReference type="GO" id="GO:0016410">
    <property type="term" value="F:N-acyltransferase activity"/>
    <property type="evidence" value="ECO:0000318"/>
    <property type="project" value="GO_Central"/>
</dbReference>
<dbReference type="GO" id="GO:0008970">
    <property type="term" value="F:phospholipase A1 activity"/>
    <property type="evidence" value="ECO:0000318"/>
    <property type="project" value="GO_Central"/>
</dbReference>
<reference evidence="8" key="1">
    <citation type="submission" date="2011-12" db="EMBL/GenBank/DDBJ databases">
        <title>The Draft Genome of Lepisosteus oculatus.</title>
        <authorList>
            <consortium name="The Broad Institute Genome Assembly &amp; Analysis Group"/>
            <consortium name="Computational R&amp;D Group"/>
            <consortium name="and Sequencing Platform"/>
            <person name="Di Palma F."/>
            <person name="Alfoldi J."/>
            <person name="Johnson J."/>
            <person name="Berlin A."/>
            <person name="Gnerre S."/>
            <person name="Jaffe D."/>
            <person name="MacCallum I."/>
            <person name="Young S."/>
            <person name="Walker B.J."/>
            <person name="Lander E.S."/>
            <person name="Lindblad-Toh K."/>
        </authorList>
    </citation>
    <scope>NUCLEOTIDE SEQUENCE [LARGE SCALE GENOMIC DNA]</scope>
</reference>
<dbReference type="InParanoid" id="W5M0T1"/>
<dbReference type="Pfam" id="PF04970">
    <property type="entry name" value="LRAT"/>
    <property type="match status" value="1"/>
</dbReference>